<comment type="catalytic activity">
    <reaction evidence="9">
        <text>DNA(n) + a 2'-deoxyribonucleoside 5'-triphosphate = DNA(n+1) + diphosphate</text>
        <dbReference type="Rhea" id="RHEA:22508"/>
        <dbReference type="Rhea" id="RHEA-COMP:17339"/>
        <dbReference type="Rhea" id="RHEA-COMP:17340"/>
        <dbReference type="ChEBI" id="CHEBI:33019"/>
        <dbReference type="ChEBI" id="CHEBI:61560"/>
        <dbReference type="ChEBI" id="CHEBI:173112"/>
        <dbReference type="EC" id="2.7.7.49"/>
    </reaction>
</comment>
<dbReference type="InterPro" id="IPR053543">
    <property type="entry name" value="Bacterial_RT"/>
</dbReference>
<evidence type="ECO:0000256" key="1">
    <source>
        <dbReference type="ARBA" id="ARBA00012493"/>
    </source>
</evidence>
<dbReference type="Pfam" id="PF00078">
    <property type="entry name" value="RVT_1"/>
    <property type="match status" value="1"/>
</dbReference>
<protein>
    <recommendedName>
        <fullName evidence="1">RNA-directed DNA polymerase</fullName>
        <ecNumber evidence="1">2.7.7.49</ecNumber>
    </recommendedName>
</protein>
<evidence type="ECO:0000256" key="2">
    <source>
        <dbReference type="ARBA" id="ARBA00022679"/>
    </source>
</evidence>
<dbReference type="InterPro" id="IPR000123">
    <property type="entry name" value="Reverse_transcriptase_msDNA"/>
</dbReference>
<evidence type="ECO:0000259" key="10">
    <source>
        <dbReference type="PROSITE" id="PS50878"/>
    </source>
</evidence>
<name>A0A345DD44_9BURK</name>
<dbReference type="PANTHER" id="PTHR34047:SF7">
    <property type="entry name" value="RNA-DIRECTED DNA POLYMERASE"/>
    <property type="match status" value="1"/>
</dbReference>
<accession>A0A345DD44</accession>
<dbReference type="GO" id="GO:0051607">
    <property type="term" value="P:defense response to virus"/>
    <property type="evidence" value="ECO:0007669"/>
    <property type="project" value="UniProtKB-KW"/>
</dbReference>
<dbReference type="GO" id="GO:0046872">
    <property type="term" value="F:metal ion binding"/>
    <property type="evidence" value="ECO:0007669"/>
    <property type="project" value="UniProtKB-KW"/>
</dbReference>
<dbReference type="EMBL" id="CP031124">
    <property type="protein sequence ID" value="AXF86282.1"/>
    <property type="molecule type" value="Genomic_DNA"/>
</dbReference>
<sequence>MTLLEQLRQARTLSDFAIILGYEPKKLSYLLYILPKEKPLYNQFSIKKRSGGERVISAPCEELKELQKRLLNLLDKCSQEINASKSKNHNSISHGFKKRHSIVTNAVKHKNKQYVFNIDLENFFGTINFQRVCGFFVKSREFQLHSKIAEIIALISCHQGSLPQGAATSPIISNLITHILDVRLVKFSTKIGVFYSRYADDLTFSTNKKNFPIEAALKSIELKHQWIIGKDLNEIINRSGFKVNSSKTRMQYKNSRQEVTGLIVNKKINTKREYKQKVRAMVHALVHRGEFNIFESDSGMYVKGSLNQLRGMLSFIESINPRDGCSKANEKMIGRDIYHKFLFYKYFYFGDKPILICEGKTDGVYIREAIKWFSGRDEFKGLKFDIFKYSKLNGRVLGLNGGYSDLTKFIAQYLTFFNVNTAPSSNMPVIVVIDNDDAAKKILKDERNENRDFYHKVKNLYVVTTPLVGTEVESEIEDLFKIEALRIELNGKTFHKEKDLNDGKHYGKHVFSEKIVKSKEYNIDFSGFEELLKRIQNAIKHFETQTNENRKSSIEPIN</sequence>
<evidence type="ECO:0000256" key="5">
    <source>
        <dbReference type="ARBA" id="ARBA00022842"/>
    </source>
</evidence>
<dbReference type="RefSeq" id="WP_114563374.1">
    <property type="nucleotide sequence ID" value="NZ_CP031124.1"/>
</dbReference>
<evidence type="ECO:0000256" key="8">
    <source>
        <dbReference type="ARBA" id="ARBA00034120"/>
    </source>
</evidence>
<organism evidence="11 12">
    <name type="scientific">Ephemeroptericola cinctiostellae</name>
    <dbReference type="NCBI Taxonomy" id="2268024"/>
    <lineage>
        <taxon>Bacteria</taxon>
        <taxon>Pseudomonadati</taxon>
        <taxon>Pseudomonadota</taxon>
        <taxon>Betaproteobacteria</taxon>
        <taxon>Burkholderiales</taxon>
        <taxon>Burkholderiaceae</taxon>
        <taxon>Ephemeroptericola</taxon>
    </lineage>
</organism>
<dbReference type="CDD" id="cd03487">
    <property type="entry name" value="RT_Bac_retron_II"/>
    <property type="match status" value="1"/>
</dbReference>
<evidence type="ECO:0000313" key="11">
    <source>
        <dbReference type="EMBL" id="AXF86282.1"/>
    </source>
</evidence>
<evidence type="ECO:0000256" key="6">
    <source>
        <dbReference type="ARBA" id="ARBA00022918"/>
    </source>
</evidence>
<keyword evidence="12" id="KW-1185">Reference proteome</keyword>
<evidence type="ECO:0000313" key="12">
    <source>
        <dbReference type="Proteomes" id="UP000252182"/>
    </source>
</evidence>
<evidence type="ECO:0000256" key="3">
    <source>
        <dbReference type="ARBA" id="ARBA00022695"/>
    </source>
</evidence>
<dbReference type="OrthoDB" id="7055795at2"/>
<dbReference type="NCBIfam" id="NF038237">
    <property type="entry name" value="retron_Ec67_fus"/>
    <property type="match status" value="1"/>
</dbReference>
<feature type="domain" description="Reverse transcriptase" evidence="10">
    <location>
        <begin position="27"/>
        <end position="264"/>
    </location>
</feature>
<keyword evidence="5" id="KW-0460">Magnesium</keyword>
<dbReference type="Proteomes" id="UP000252182">
    <property type="component" value="Chromosome"/>
</dbReference>
<dbReference type="EC" id="2.7.7.49" evidence="1"/>
<keyword evidence="4" id="KW-0479">Metal-binding</keyword>
<dbReference type="GO" id="GO:0003723">
    <property type="term" value="F:RNA binding"/>
    <property type="evidence" value="ECO:0007669"/>
    <property type="project" value="InterPro"/>
</dbReference>
<reference evidence="12" key="1">
    <citation type="submission" date="2018-07" db="EMBL/GenBank/DDBJ databases">
        <authorList>
            <person name="Kim H."/>
        </authorList>
    </citation>
    <scope>NUCLEOTIDE SEQUENCE [LARGE SCALE GENOMIC DNA]</scope>
    <source>
        <strain evidence="12">F02</strain>
    </source>
</reference>
<comment type="similarity">
    <text evidence="8">Belongs to the bacterial reverse transcriptase family.</text>
</comment>
<dbReference type="InterPro" id="IPR000477">
    <property type="entry name" value="RT_dom"/>
</dbReference>
<evidence type="ECO:0000256" key="9">
    <source>
        <dbReference type="ARBA" id="ARBA00048173"/>
    </source>
</evidence>
<keyword evidence="2" id="KW-0808">Transferase</keyword>
<dbReference type="InterPro" id="IPR043502">
    <property type="entry name" value="DNA/RNA_pol_sf"/>
</dbReference>
<gene>
    <name evidence="11" type="ORF">DTO96_102028</name>
</gene>
<dbReference type="KEGG" id="hyf:DTO96_102028"/>
<keyword evidence="7" id="KW-0051">Antiviral defense</keyword>
<dbReference type="GO" id="GO:0003964">
    <property type="term" value="F:RNA-directed DNA polymerase activity"/>
    <property type="evidence" value="ECO:0007669"/>
    <property type="project" value="UniProtKB-KW"/>
</dbReference>
<dbReference type="SUPFAM" id="SSF56672">
    <property type="entry name" value="DNA/RNA polymerases"/>
    <property type="match status" value="1"/>
</dbReference>
<proteinExistence type="inferred from homology"/>
<dbReference type="PANTHER" id="PTHR34047">
    <property type="entry name" value="NUCLEAR INTRON MATURASE 1, MITOCHONDRIAL-RELATED"/>
    <property type="match status" value="1"/>
</dbReference>
<keyword evidence="6" id="KW-0695">RNA-directed DNA polymerase</keyword>
<keyword evidence="3" id="KW-0548">Nucleotidyltransferase</keyword>
<evidence type="ECO:0000256" key="7">
    <source>
        <dbReference type="ARBA" id="ARBA00023118"/>
    </source>
</evidence>
<dbReference type="InterPro" id="IPR051083">
    <property type="entry name" value="GrpII_Intron_Splice-Mob/Def"/>
</dbReference>
<dbReference type="PROSITE" id="PS50878">
    <property type="entry name" value="RT_POL"/>
    <property type="match status" value="1"/>
</dbReference>
<evidence type="ECO:0000256" key="4">
    <source>
        <dbReference type="ARBA" id="ARBA00022723"/>
    </source>
</evidence>
<dbReference type="AlphaFoldDB" id="A0A345DD44"/>
<dbReference type="PRINTS" id="PR00866">
    <property type="entry name" value="RNADNAPOLMS"/>
</dbReference>